<protein>
    <submittedName>
        <fullName evidence="1">Uncharacterized protein</fullName>
    </submittedName>
</protein>
<accession>B9T4M5</accession>
<sequence>MNSELSWSGQIRSLRRTDLQFEDLVIGTKGFFKGFVAGDPNKVTDEAPLHVAALTPSHVATRKSSTEMAALTSKLDLRQHR</sequence>
<gene>
    <name evidence="1" type="ORF">RCOM_0053550</name>
</gene>
<evidence type="ECO:0000313" key="2">
    <source>
        <dbReference type="Proteomes" id="UP000008311"/>
    </source>
</evidence>
<keyword evidence="2" id="KW-1185">Reference proteome</keyword>
<dbReference type="AlphaFoldDB" id="B9T4M5"/>
<dbReference type="Proteomes" id="UP000008311">
    <property type="component" value="Unassembled WGS sequence"/>
</dbReference>
<proteinExistence type="predicted"/>
<name>B9T4M5_RICCO</name>
<evidence type="ECO:0000313" key="1">
    <source>
        <dbReference type="EMBL" id="EEF29186.1"/>
    </source>
</evidence>
<dbReference type="EMBL" id="EQ974480">
    <property type="protein sequence ID" value="EEF29186.1"/>
    <property type="molecule type" value="Genomic_DNA"/>
</dbReference>
<dbReference type="InParanoid" id="B9T4M5"/>
<reference evidence="2" key="1">
    <citation type="journal article" date="2010" name="Nat. Biotechnol.">
        <title>Draft genome sequence of the oilseed species Ricinus communis.</title>
        <authorList>
            <person name="Chan A.P."/>
            <person name="Crabtree J."/>
            <person name="Zhao Q."/>
            <person name="Lorenzi H."/>
            <person name="Orvis J."/>
            <person name="Puiu D."/>
            <person name="Melake-Berhan A."/>
            <person name="Jones K.M."/>
            <person name="Redman J."/>
            <person name="Chen G."/>
            <person name="Cahoon E.B."/>
            <person name="Gedil M."/>
            <person name="Stanke M."/>
            <person name="Haas B.J."/>
            <person name="Wortman J.R."/>
            <person name="Fraser-Liggett C.M."/>
            <person name="Ravel J."/>
            <person name="Rabinowicz P.D."/>
        </authorList>
    </citation>
    <scope>NUCLEOTIDE SEQUENCE [LARGE SCALE GENOMIC DNA]</scope>
    <source>
        <strain evidence="2">cv. Hale</strain>
    </source>
</reference>
<organism evidence="1 2">
    <name type="scientific">Ricinus communis</name>
    <name type="common">Castor bean</name>
    <dbReference type="NCBI Taxonomy" id="3988"/>
    <lineage>
        <taxon>Eukaryota</taxon>
        <taxon>Viridiplantae</taxon>
        <taxon>Streptophyta</taxon>
        <taxon>Embryophyta</taxon>
        <taxon>Tracheophyta</taxon>
        <taxon>Spermatophyta</taxon>
        <taxon>Magnoliopsida</taxon>
        <taxon>eudicotyledons</taxon>
        <taxon>Gunneridae</taxon>
        <taxon>Pentapetalae</taxon>
        <taxon>rosids</taxon>
        <taxon>fabids</taxon>
        <taxon>Malpighiales</taxon>
        <taxon>Euphorbiaceae</taxon>
        <taxon>Acalyphoideae</taxon>
        <taxon>Acalypheae</taxon>
        <taxon>Ricinus</taxon>
    </lineage>
</organism>